<dbReference type="EMBL" id="GBXM01024305">
    <property type="protein sequence ID" value="JAH84272.1"/>
    <property type="molecule type" value="Transcribed_RNA"/>
</dbReference>
<evidence type="ECO:0000313" key="1">
    <source>
        <dbReference type="EMBL" id="JAH84272.1"/>
    </source>
</evidence>
<proteinExistence type="predicted"/>
<reference evidence="1" key="1">
    <citation type="submission" date="2014-11" db="EMBL/GenBank/DDBJ databases">
        <authorList>
            <person name="Amaro Gonzalez C."/>
        </authorList>
    </citation>
    <scope>NUCLEOTIDE SEQUENCE</scope>
</reference>
<dbReference type="AlphaFoldDB" id="A0A0E9W1P8"/>
<name>A0A0E9W1P8_ANGAN</name>
<accession>A0A0E9W1P8</accession>
<protein>
    <submittedName>
        <fullName evidence="1">Uncharacterized protein</fullName>
    </submittedName>
</protein>
<reference evidence="1" key="2">
    <citation type="journal article" date="2015" name="Fish Shellfish Immunol.">
        <title>Early steps in the European eel (Anguilla anguilla)-Vibrio vulnificus interaction in the gills: Role of the RtxA13 toxin.</title>
        <authorList>
            <person name="Callol A."/>
            <person name="Pajuelo D."/>
            <person name="Ebbesson L."/>
            <person name="Teles M."/>
            <person name="MacKenzie S."/>
            <person name="Amaro C."/>
        </authorList>
    </citation>
    <scope>NUCLEOTIDE SEQUENCE</scope>
</reference>
<sequence>MARVELTGPSVSSSTISLNSTNKLEKMAFSFAA</sequence>
<organism evidence="1">
    <name type="scientific">Anguilla anguilla</name>
    <name type="common">European freshwater eel</name>
    <name type="synonym">Muraena anguilla</name>
    <dbReference type="NCBI Taxonomy" id="7936"/>
    <lineage>
        <taxon>Eukaryota</taxon>
        <taxon>Metazoa</taxon>
        <taxon>Chordata</taxon>
        <taxon>Craniata</taxon>
        <taxon>Vertebrata</taxon>
        <taxon>Euteleostomi</taxon>
        <taxon>Actinopterygii</taxon>
        <taxon>Neopterygii</taxon>
        <taxon>Teleostei</taxon>
        <taxon>Anguilliformes</taxon>
        <taxon>Anguillidae</taxon>
        <taxon>Anguilla</taxon>
    </lineage>
</organism>